<accession>A0A2K8KTV1</accession>
<evidence type="ECO:0000313" key="1">
    <source>
        <dbReference type="EMBL" id="ATX76326.1"/>
    </source>
</evidence>
<keyword evidence="1" id="KW-0808">Transferase</keyword>
<dbReference type="EMBL" id="CP011797">
    <property type="protein sequence ID" value="ATX76326.1"/>
    <property type="molecule type" value="Genomic_DNA"/>
</dbReference>
<dbReference type="Proteomes" id="UP000229757">
    <property type="component" value="Chromosome"/>
</dbReference>
<reference evidence="1 2" key="1">
    <citation type="journal article" date="2017" name="Environ. Microbiol.">
        <title>Genomic and physiological analyses of 'Reinekea forsetii' reveal a versatile opportunistic lifestyle during spring algae blooms.</title>
        <authorList>
            <person name="Avci B."/>
            <person name="Hahnke R.L."/>
            <person name="Chafee M."/>
            <person name="Fischer T."/>
            <person name="Gruber-Vodicka H."/>
            <person name="Tegetmeyer H.E."/>
            <person name="Harder J."/>
            <person name="Fuchs B.M."/>
            <person name="Amann R.I."/>
            <person name="Teeling H."/>
        </authorList>
    </citation>
    <scope>NUCLEOTIDE SEQUENCE [LARGE SCALE GENOMIC DNA]</scope>
    <source>
        <strain evidence="1 2">Hel1_31_D35</strain>
    </source>
</reference>
<keyword evidence="2" id="KW-1185">Reference proteome</keyword>
<sequence length="55" mass="6366">MPPAYDIRAYQPTDQTPLIALWQQCGLLVPWNDPIKDIERKLRVQPGRPADTLEH</sequence>
<dbReference type="GO" id="GO:0016740">
    <property type="term" value="F:transferase activity"/>
    <property type="evidence" value="ECO:0007669"/>
    <property type="project" value="UniProtKB-KW"/>
</dbReference>
<name>A0A2K8KTV1_9GAMM</name>
<gene>
    <name evidence="1" type="ORF">REIFOR_01180</name>
</gene>
<dbReference type="KEGG" id="rfo:REIFOR_01180"/>
<proteinExistence type="predicted"/>
<dbReference type="RefSeq" id="WP_193437324.1">
    <property type="nucleotide sequence ID" value="NZ_CP011797.1"/>
</dbReference>
<dbReference type="AlphaFoldDB" id="A0A2K8KTV1"/>
<evidence type="ECO:0000313" key="2">
    <source>
        <dbReference type="Proteomes" id="UP000229757"/>
    </source>
</evidence>
<protein>
    <submittedName>
        <fullName evidence="1">Acetyltransferase</fullName>
    </submittedName>
</protein>
<organism evidence="1 2">
    <name type="scientific">Reinekea forsetii</name>
    <dbReference type="NCBI Taxonomy" id="1336806"/>
    <lineage>
        <taxon>Bacteria</taxon>
        <taxon>Pseudomonadati</taxon>
        <taxon>Pseudomonadota</taxon>
        <taxon>Gammaproteobacteria</taxon>
        <taxon>Oceanospirillales</taxon>
        <taxon>Saccharospirillaceae</taxon>
        <taxon>Reinekea</taxon>
    </lineage>
</organism>